<evidence type="ECO:0000256" key="2">
    <source>
        <dbReference type="SAM" id="SignalP"/>
    </source>
</evidence>
<gene>
    <name evidence="3" type="ORF">K7862_19115</name>
</gene>
<dbReference type="Proteomes" id="UP000778578">
    <property type="component" value="Unassembled WGS sequence"/>
</dbReference>
<organism evidence="3 4">
    <name type="scientific">Actinacidiphila acidipaludis</name>
    <dbReference type="NCBI Taxonomy" id="2873382"/>
    <lineage>
        <taxon>Bacteria</taxon>
        <taxon>Bacillati</taxon>
        <taxon>Actinomycetota</taxon>
        <taxon>Actinomycetes</taxon>
        <taxon>Kitasatosporales</taxon>
        <taxon>Streptomycetaceae</taxon>
        <taxon>Actinacidiphila</taxon>
    </lineage>
</organism>
<protein>
    <submittedName>
        <fullName evidence="3">Uncharacterized protein</fullName>
    </submittedName>
</protein>
<evidence type="ECO:0000256" key="1">
    <source>
        <dbReference type="SAM" id="Phobius"/>
    </source>
</evidence>
<keyword evidence="4" id="KW-1185">Reference proteome</keyword>
<sequence>MKTVLLGLLLGLLAAFPHLAAPLLAAGRVVAVQPLLWAFCAGLAARPRIVRRFSRRIS</sequence>
<dbReference type="RefSeq" id="WP_222964051.1">
    <property type="nucleotide sequence ID" value="NZ_JAINZZ010000023.1"/>
</dbReference>
<reference evidence="3 4" key="1">
    <citation type="submission" date="2021-08" db="EMBL/GenBank/DDBJ databases">
        <title>WGS of actinomycetes from Thailand.</title>
        <authorList>
            <person name="Thawai C."/>
        </authorList>
    </citation>
    <scope>NUCLEOTIDE SEQUENCE [LARGE SCALE GENOMIC DNA]</scope>
    <source>
        <strain evidence="3 4">PLK6-54</strain>
    </source>
</reference>
<accession>A0ABS7Q9B1</accession>
<feature type="signal peptide" evidence="2">
    <location>
        <begin position="1"/>
        <end position="20"/>
    </location>
</feature>
<keyword evidence="2" id="KW-0732">Signal</keyword>
<evidence type="ECO:0000313" key="3">
    <source>
        <dbReference type="EMBL" id="MBY8879733.1"/>
    </source>
</evidence>
<keyword evidence="1" id="KW-1133">Transmembrane helix</keyword>
<evidence type="ECO:0000313" key="4">
    <source>
        <dbReference type="Proteomes" id="UP000778578"/>
    </source>
</evidence>
<comment type="caution">
    <text evidence="3">The sequence shown here is derived from an EMBL/GenBank/DDBJ whole genome shotgun (WGS) entry which is preliminary data.</text>
</comment>
<feature type="chain" id="PRO_5045758055" evidence="2">
    <location>
        <begin position="21"/>
        <end position="58"/>
    </location>
</feature>
<feature type="transmembrane region" description="Helical" evidence="1">
    <location>
        <begin position="30"/>
        <end position="49"/>
    </location>
</feature>
<keyword evidence="1" id="KW-0812">Transmembrane</keyword>
<name>A0ABS7Q9B1_9ACTN</name>
<dbReference type="EMBL" id="JAINZZ010000023">
    <property type="protein sequence ID" value="MBY8879733.1"/>
    <property type="molecule type" value="Genomic_DNA"/>
</dbReference>
<keyword evidence="1" id="KW-0472">Membrane</keyword>
<proteinExistence type="predicted"/>